<reference evidence="2 3" key="1">
    <citation type="submission" date="2019-11" db="EMBL/GenBank/DDBJ databases">
        <title>Draft Whole-Genome sequence of the marine photosynthetic bacterium Rhodovulum strictum DSM 11289.</title>
        <authorList>
            <person name="Kyndt J.A."/>
            <person name="Meyer T.E."/>
        </authorList>
    </citation>
    <scope>NUCLEOTIDE SEQUENCE [LARGE SCALE GENOMIC DNA]</scope>
    <source>
        <strain evidence="2 3">DSM 11289</strain>
    </source>
</reference>
<dbReference type="Proteomes" id="UP000466730">
    <property type="component" value="Unassembled WGS sequence"/>
</dbReference>
<name>A0A844BFA5_9RHOB</name>
<dbReference type="AlphaFoldDB" id="A0A844BFA5"/>
<proteinExistence type="predicted"/>
<dbReference type="EMBL" id="WJPO01000001">
    <property type="protein sequence ID" value="MRH19673.1"/>
    <property type="molecule type" value="Genomic_DNA"/>
</dbReference>
<dbReference type="Pfam" id="PF12686">
    <property type="entry name" value="DUF3800"/>
    <property type="match status" value="1"/>
</dbReference>
<dbReference type="InterPro" id="IPR024524">
    <property type="entry name" value="DUF3800"/>
</dbReference>
<gene>
    <name evidence="2" type="ORF">GH815_01610</name>
</gene>
<sequence length="289" mass="32125">MDDFGTRTICKGGTNASSPAHELTFALGGVIVASENVDAVAGNVKAFCEKWDVPSLHGNKIRSGKGKFGFLKTDEKRRATFFSELDQLVLDDRLIAHACVICRPGYRDRYLEKYPDSTRWAMSKTAFDISVERAAKLAMRDGRKLDVVYERTGEKEDKLLERYFADLKAAGMGFCAENSRRYGPLTGAQFMDHLNVIWSDGKGNPLLQLADLVVHPVSQITSGKQNRAYNQLVERKMLLDFKHEDEAVGVKYSCYDGEYGAWNGPQKHTRDPEGSPEAVGVKPDPVAVP</sequence>
<evidence type="ECO:0000313" key="3">
    <source>
        <dbReference type="Proteomes" id="UP000466730"/>
    </source>
</evidence>
<keyword evidence="3" id="KW-1185">Reference proteome</keyword>
<comment type="caution">
    <text evidence="2">The sequence shown here is derived from an EMBL/GenBank/DDBJ whole genome shotgun (WGS) entry which is preliminary data.</text>
</comment>
<dbReference type="OrthoDB" id="507950at2"/>
<evidence type="ECO:0000313" key="2">
    <source>
        <dbReference type="EMBL" id="MRH19673.1"/>
    </source>
</evidence>
<protein>
    <submittedName>
        <fullName evidence="2">DUF3800 domain-containing protein</fullName>
    </submittedName>
</protein>
<dbReference type="RefSeq" id="WP_153747006.1">
    <property type="nucleotide sequence ID" value="NZ_WJPO01000001.1"/>
</dbReference>
<accession>A0A844BFA5</accession>
<organism evidence="2 3">
    <name type="scientific">Rhodovulum strictum</name>
    <dbReference type="NCBI Taxonomy" id="58314"/>
    <lineage>
        <taxon>Bacteria</taxon>
        <taxon>Pseudomonadati</taxon>
        <taxon>Pseudomonadota</taxon>
        <taxon>Alphaproteobacteria</taxon>
        <taxon>Rhodobacterales</taxon>
        <taxon>Paracoccaceae</taxon>
        <taxon>Rhodovulum</taxon>
    </lineage>
</organism>
<feature type="region of interest" description="Disordered" evidence="1">
    <location>
        <begin position="263"/>
        <end position="289"/>
    </location>
</feature>
<evidence type="ECO:0000256" key="1">
    <source>
        <dbReference type="SAM" id="MobiDB-lite"/>
    </source>
</evidence>